<dbReference type="EC" id="2.7.11.1" evidence="1"/>
<evidence type="ECO:0000259" key="10">
    <source>
        <dbReference type="PROSITE" id="PS50011"/>
    </source>
</evidence>
<dbReference type="EMBL" id="JBHMCE010000001">
    <property type="protein sequence ID" value="MFB9525453.1"/>
    <property type="molecule type" value="Genomic_DNA"/>
</dbReference>
<feature type="compositionally biased region" description="Polar residues" evidence="9">
    <location>
        <begin position="433"/>
        <end position="448"/>
    </location>
</feature>
<feature type="compositionally biased region" description="Polar residues" evidence="9">
    <location>
        <begin position="381"/>
        <end position="407"/>
    </location>
</feature>
<dbReference type="Gene3D" id="1.10.510.10">
    <property type="entry name" value="Transferase(Phosphotransferase) domain 1"/>
    <property type="match status" value="1"/>
</dbReference>
<protein>
    <recommendedName>
        <fullName evidence="1">non-specific serine/threonine protein kinase</fullName>
        <ecNumber evidence="1">2.7.11.1</ecNumber>
    </recommendedName>
</protein>
<keyword evidence="12" id="KW-1185">Reference proteome</keyword>
<dbReference type="SUPFAM" id="SSF56112">
    <property type="entry name" value="Protein kinase-like (PK-like)"/>
    <property type="match status" value="1"/>
</dbReference>
<dbReference type="InterPro" id="IPR000719">
    <property type="entry name" value="Prot_kinase_dom"/>
</dbReference>
<dbReference type="PANTHER" id="PTHR43671">
    <property type="entry name" value="SERINE/THREONINE-PROTEIN KINASE NEK"/>
    <property type="match status" value="1"/>
</dbReference>
<feature type="region of interest" description="Disordered" evidence="9">
    <location>
        <begin position="281"/>
        <end position="313"/>
    </location>
</feature>
<evidence type="ECO:0000256" key="8">
    <source>
        <dbReference type="ARBA" id="ARBA00048679"/>
    </source>
</evidence>
<dbReference type="InterPro" id="IPR011009">
    <property type="entry name" value="Kinase-like_dom_sf"/>
</dbReference>
<comment type="catalytic activity">
    <reaction evidence="7">
        <text>L-threonyl-[protein] + ATP = O-phospho-L-threonyl-[protein] + ADP + H(+)</text>
        <dbReference type="Rhea" id="RHEA:46608"/>
        <dbReference type="Rhea" id="RHEA-COMP:11060"/>
        <dbReference type="Rhea" id="RHEA-COMP:11605"/>
        <dbReference type="ChEBI" id="CHEBI:15378"/>
        <dbReference type="ChEBI" id="CHEBI:30013"/>
        <dbReference type="ChEBI" id="CHEBI:30616"/>
        <dbReference type="ChEBI" id="CHEBI:61977"/>
        <dbReference type="ChEBI" id="CHEBI:456216"/>
        <dbReference type="EC" id="2.7.11.1"/>
    </reaction>
</comment>
<dbReference type="PROSITE" id="PS50011">
    <property type="entry name" value="PROTEIN_KINASE_DOM"/>
    <property type="match status" value="1"/>
</dbReference>
<feature type="compositionally biased region" description="Basic and acidic residues" evidence="9">
    <location>
        <begin position="486"/>
        <end position="500"/>
    </location>
</feature>
<feature type="domain" description="Protein kinase" evidence="10">
    <location>
        <begin position="16"/>
        <end position="245"/>
    </location>
</feature>
<name>A0ABV5PQF1_9ACTN</name>
<evidence type="ECO:0000256" key="3">
    <source>
        <dbReference type="ARBA" id="ARBA00022679"/>
    </source>
</evidence>
<evidence type="ECO:0000256" key="2">
    <source>
        <dbReference type="ARBA" id="ARBA00022527"/>
    </source>
</evidence>
<feature type="region of interest" description="Disordered" evidence="9">
    <location>
        <begin position="370"/>
        <end position="603"/>
    </location>
</feature>
<feature type="compositionally biased region" description="Pro residues" evidence="9">
    <location>
        <begin position="297"/>
        <end position="307"/>
    </location>
</feature>
<evidence type="ECO:0000256" key="4">
    <source>
        <dbReference type="ARBA" id="ARBA00022741"/>
    </source>
</evidence>
<feature type="compositionally biased region" description="Low complexity" evidence="9">
    <location>
        <begin position="549"/>
        <end position="563"/>
    </location>
</feature>
<dbReference type="CDD" id="cd14014">
    <property type="entry name" value="STKc_PknB_like"/>
    <property type="match status" value="1"/>
</dbReference>
<dbReference type="InterPro" id="IPR050660">
    <property type="entry name" value="NEK_Ser/Thr_kinase"/>
</dbReference>
<organism evidence="11 12">
    <name type="scientific">Nonomuraea roseola</name>
    <dbReference type="NCBI Taxonomy" id="46179"/>
    <lineage>
        <taxon>Bacteria</taxon>
        <taxon>Bacillati</taxon>
        <taxon>Actinomycetota</taxon>
        <taxon>Actinomycetes</taxon>
        <taxon>Streptosporangiales</taxon>
        <taxon>Streptosporangiaceae</taxon>
        <taxon>Nonomuraea</taxon>
    </lineage>
</organism>
<feature type="compositionally biased region" description="Pro residues" evidence="9">
    <location>
        <begin position="539"/>
        <end position="548"/>
    </location>
</feature>
<dbReference type="Gene3D" id="3.30.200.20">
    <property type="entry name" value="Phosphorylase Kinase, domain 1"/>
    <property type="match status" value="1"/>
</dbReference>
<feature type="compositionally biased region" description="Pro residues" evidence="9">
    <location>
        <begin position="564"/>
        <end position="587"/>
    </location>
</feature>
<sequence length="705" mass="72895">MDSSPRPGDPERLGDYAIVGRLGEGPRGAVYLGRTDDDEALRAIKTLPQEAADDGEMLDRLRGVKRVSSSYVARVLDVGVSDGLPYVVREHVEGRSLAETVEAEGPLSGDALERVAVGVLTALTSAHLAGVTHSGLTPHNVILGADGPRVTDAAVGEPEGELGYRSPEQIKQLRYGPPSDVFSWAATVVFAATGQAPFEHDAQAVLSEKPDVGALPQPLRRVVVAALSKEVAQRPTTYTALLQLLGDKNADKLVAGASEVAIADAAPPLEGTLRLPMYTTPESMPPQAPPAAVAPQWGPPSAEPPAQEPMHGHPVYAVPAQRPAPARRPFPIGLVAAMAAVILVSGLGLWGANRYAGEGNLIAATAADGTGPGSGVPAPQSGDQASAATDGAAQTQAEPPGTQQGQGKVTVPWATTPAPESTDVMPFELPTDDPSSAVPTPELTSITTAPPVPTQNIAAPPTTAAPAPTATVTVEATRTPSAKPSRTKESEQEEEREKPKPTPTQEQPSPTPTPTREKPTEEPSPTPSEEPKPTESKPAPKPTEPEPTPTKASPKPTPTKASPKPTPTTPKPTPTTPKPTPTTPKPTPTKSSAPPVQKTNPHTATSVCGGGYYVQRQASFAGGTTYQLYSNATGNNCVVTLKTTDVGVSTPVSATLEVQGKSSKTDSGNFEFYAGPVYLYGKGSCVKFSGSTKSGNTASDWGNCG</sequence>
<dbReference type="Proteomes" id="UP001589646">
    <property type="component" value="Unassembled WGS sequence"/>
</dbReference>
<dbReference type="GO" id="GO:0016301">
    <property type="term" value="F:kinase activity"/>
    <property type="evidence" value="ECO:0007669"/>
    <property type="project" value="UniProtKB-KW"/>
</dbReference>
<keyword evidence="6" id="KW-0067">ATP-binding</keyword>
<evidence type="ECO:0000313" key="11">
    <source>
        <dbReference type="EMBL" id="MFB9525453.1"/>
    </source>
</evidence>
<accession>A0ABV5PQF1</accession>
<keyword evidence="3" id="KW-0808">Transferase</keyword>
<keyword evidence="4" id="KW-0547">Nucleotide-binding</keyword>
<proteinExistence type="predicted"/>
<evidence type="ECO:0000256" key="7">
    <source>
        <dbReference type="ARBA" id="ARBA00047899"/>
    </source>
</evidence>
<evidence type="ECO:0000256" key="5">
    <source>
        <dbReference type="ARBA" id="ARBA00022777"/>
    </source>
</evidence>
<evidence type="ECO:0000256" key="6">
    <source>
        <dbReference type="ARBA" id="ARBA00022840"/>
    </source>
</evidence>
<dbReference type="RefSeq" id="WP_346126160.1">
    <property type="nucleotide sequence ID" value="NZ_BAAAXC010000015.1"/>
</dbReference>
<dbReference type="PANTHER" id="PTHR43671:SF98">
    <property type="entry name" value="SERINE_THREONINE-PROTEIN KINASE NEK11"/>
    <property type="match status" value="1"/>
</dbReference>
<comment type="catalytic activity">
    <reaction evidence="8">
        <text>L-seryl-[protein] + ATP = O-phospho-L-seryl-[protein] + ADP + H(+)</text>
        <dbReference type="Rhea" id="RHEA:17989"/>
        <dbReference type="Rhea" id="RHEA-COMP:9863"/>
        <dbReference type="Rhea" id="RHEA-COMP:11604"/>
        <dbReference type="ChEBI" id="CHEBI:15378"/>
        <dbReference type="ChEBI" id="CHEBI:29999"/>
        <dbReference type="ChEBI" id="CHEBI:30616"/>
        <dbReference type="ChEBI" id="CHEBI:83421"/>
        <dbReference type="ChEBI" id="CHEBI:456216"/>
        <dbReference type="EC" id="2.7.11.1"/>
    </reaction>
</comment>
<keyword evidence="2" id="KW-0723">Serine/threonine-protein kinase</keyword>
<reference evidence="11 12" key="1">
    <citation type="submission" date="2024-09" db="EMBL/GenBank/DDBJ databases">
        <authorList>
            <person name="Sun Q."/>
            <person name="Mori K."/>
        </authorList>
    </citation>
    <scope>NUCLEOTIDE SEQUENCE [LARGE SCALE GENOMIC DNA]</scope>
    <source>
        <strain evidence="11 12">JCM 3323</strain>
    </source>
</reference>
<keyword evidence="5 11" id="KW-0418">Kinase</keyword>
<evidence type="ECO:0000256" key="9">
    <source>
        <dbReference type="SAM" id="MobiDB-lite"/>
    </source>
</evidence>
<evidence type="ECO:0000256" key="1">
    <source>
        <dbReference type="ARBA" id="ARBA00012513"/>
    </source>
</evidence>
<feature type="compositionally biased region" description="Low complexity" evidence="9">
    <location>
        <begin position="458"/>
        <end position="480"/>
    </location>
</feature>
<comment type="caution">
    <text evidence="11">The sequence shown here is derived from an EMBL/GenBank/DDBJ whole genome shotgun (WGS) entry which is preliminary data.</text>
</comment>
<evidence type="ECO:0000313" key="12">
    <source>
        <dbReference type="Proteomes" id="UP001589646"/>
    </source>
</evidence>
<dbReference type="Pfam" id="PF00069">
    <property type="entry name" value="Pkinase"/>
    <property type="match status" value="1"/>
</dbReference>
<gene>
    <name evidence="11" type="ORF">ACFFRN_02355</name>
</gene>